<dbReference type="AlphaFoldDB" id="A0A7K1L880"/>
<comment type="caution">
    <text evidence="3">The sequence shown here is derived from an EMBL/GenBank/DDBJ whole genome shotgun (WGS) entry which is preliminary data.</text>
</comment>
<evidence type="ECO:0000256" key="2">
    <source>
        <dbReference type="ARBA" id="ARBA00023136"/>
    </source>
</evidence>
<accession>A0A7K1L880</accession>
<protein>
    <recommendedName>
        <fullName evidence="5">Mce-associated membrane protein</fullName>
    </recommendedName>
</protein>
<dbReference type="Proteomes" id="UP000432015">
    <property type="component" value="Unassembled WGS sequence"/>
</dbReference>
<evidence type="ECO:0000256" key="1">
    <source>
        <dbReference type="ARBA" id="ARBA00004370"/>
    </source>
</evidence>
<dbReference type="EMBL" id="WOFH01000011">
    <property type="protein sequence ID" value="MUN40640.1"/>
    <property type="molecule type" value="Genomic_DNA"/>
</dbReference>
<reference evidence="3 4" key="1">
    <citation type="submission" date="2019-11" db="EMBL/GenBank/DDBJ databases">
        <authorList>
            <person name="Cao P."/>
        </authorList>
    </citation>
    <scope>NUCLEOTIDE SEQUENCE [LARGE SCALE GENOMIC DNA]</scope>
    <source>
        <strain evidence="3 4">NEAU-AAG5</strain>
    </source>
</reference>
<dbReference type="GO" id="GO:0016020">
    <property type="term" value="C:membrane"/>
    <property type="evidence" value="ECO:0007669"/>
    <property type="project" value="UniProtKB-SubCell"/>
</dbReference>
<gene>
    <name evidence="3" type="ORF">GNZ18_29145</name>
</gene>
<dbReference type="PANTHER" id="PTHR37042">
    <property type="entry name" value="OUTER MEMBRANE PROTEIN RV1973"/>
    <property type="match status" value="1"/>
</dbReference>
<organism evidence="3 4">
    <name type="scientific">Actinomadura litoris</name>
    <dbReference type="NCBI Taxonomy" id="2678616"/>
    <lineage>
        <taxon>Bacteria</taxon>
        <taxon>Bacillati</taxon>
        <taxon>Actinomycetota</taxon>
        <taxon>Actinomycetes</taxon>
        <taxon>Streptosporangiales</taxon>
        <taxon>Thermomonosporaceae</taxon>
        <taxon>Actinomadura</taxon>
    </lineage>
</organism>
<keyword evidence="2" id="KW-0472">Membrane</keyword>
<dbReference type="InterPro" id="IPR032710">
    <property type="entry name" value="NTF2-like_dom_sf"/>
</dbReference>
<evidence type="ECO:0000313" key="4">
    <source>
        <dbReference type="Proteomes" id="UP000432015"/>
    </source>
</evidence>
<dbReference type="SUPFAM" id="SSF54427">
    <property type="entry name" value="NTF2-like"/>
    <property type="match status" value="1"/>
</dbReference>
<comment type="subcellular location">
    <subcellularLocation>
        <location evidence="1">Membrane</location>
    </subcellularLocation>
</comment>
<sequence length="131" mass="14214">MRKQDDADQRAKALQAARQMGVNLMTLDHTTAQRDVDRIVAGTTGDLRNKLGTQAKQLLDQLAKTGAKSSVSEVDAAVVSMDGDSAEVIVSLNGTVTNAKVKQGAPRAYRYQMDLTRDGDRWLVSELEVVP</sequence>
<dbReference type="PANTHER" id="PTHR37042:SF4">
    <property type="entry name" value="OUTER MEMBRANE PROTEIN RV1973"/>
    <property type="match status" value="1"/>
</dbReference>
<keyword evidence="4" id="KW-1185">Reference proteome</keyword>
<evidence type="ECO:0000313" key="3">
    <source>
        <dbReference type="EMBL" id="MUN40640.1"/>
    </source>
</evidence>
<proteinExistence type="predicted"/>
<evidence type="ECO:0008006" key="5">
    <source>
        <dbReference type="Google" id="ProtNLM"/>
    </source>
</evidence>
<name>A0A7K1L880_9ACTN</name>